<evidence type="ECO:0000256" key="5">
    <source>
        <dbReference type="ARBA" id="ARBA00022559"/>
    </source>
</evidence>
<dbReference type="GO" id="GO:0046872">
    <property type="term" value="F:metal ion binding"/>
    <property type="evidence" value="ECO:0007669"/>
    <property type="project" value="UniProtKB-UniRule"/>
</dbReference>
<dbReference type="GO" id="GO:0005758">
    <property type="term" value="C:mitochondrial intermembrane space"/>
    <property type="evidence" value="ECO:0007669"/>
    <property type="project" value="UniProtKB-SubCell"/>
</dbReference>
<comment type="similarity">
    <text evidence="4">Belongs to the peroxidase family. Cytochrome c peroxidase subfamily.</text>
</comment>
<evidence type="ECO:0000256" key="7">
    <source>
        <dbReference type="ARBA" id="ARBA00022723"/>
    </source>
</evidence>
<evidence type="ECO:0000256" key="1">
    <source>
        <dbReference type="ARBA" id="ARBA00003917"/>
    </source>
</evidence>
<evidence type="ECO:0000256" key="14">
    <source>
        <dbReference type="RuleBase" id="RU363051"/>
    </source>
</evidence>
<feature type="domain" description="Plant heme peroxidase family profile" evidence="16">
    <location>
        <begin position="164"/>
        <end position="373"/>
    </location>
</feature>
<feature type="region of interest" description="Disordered" evidence="15">
    <location>
        <begin position="76"/>
        <end position="107"/>
    </location>
</feature>
<feature type="region of interest" description="Disordered" evidence="15">
    <location>
        <begin position="202"/>
        <end position="226"/>
    </location>
</feature>
<evidence type="ECO:0000256" key="6">
    <source>
        <dbReference type="ARBA" id="ARBA00022617"/>
    </source>
</evidence>
<name>A0AAJ0G6C4_9PEZI</name>
<feature type="region of interest" description="Disordered" evidence="15">
    <location>
        <begin position="31"/>
        <end position="54"/>
    </location>
</feature>
<dbReference type="Gene3D" id="1.10.420.10">
    <property type="entry name" value="Peroxidase, domain 2"/>
    <property type="match status" value="1"/>
</dbReference>
<keyword evidence="5 14" id="KW-0575">Peroxidase</keyword>
<dbReference type="GO" id="GO:0020037">
    <property type="term" value="F:heme binding"/>
    <property type="evidence" value="ECO:0007669"/>
    <property type="project" value="UniProtKB-UniRule"/>
</dbReference>
<evidence type="ECO:0000256" key="11">
    <source>
        <dbReference type="ARBA" id="ARBA00023128"/>
    </source>
</evidence>
<dbReference type="FunFam" id="1.10.420.10:FF:000009">
    <property type="entry name" value="Ascorbate peroxidase"/>
    <property type="match status" value="1"/>
</dbReference>
<dbReference type="PROSITE" id="PS00436">
    <property type="entry name" value="PEROXIDASE_2"/>
    <property type="match status" value="1"/>
</dbReference>
<dbReference type="InterPro" id="IPR019793">
    <property type="entry name" value="Peroxidases_heam-ligand_BS"/>
</dbReference>
<comment type="subcellular location">
    <subcellularLocation>
        <location evidence="3">Mitochondrion intermembrane space</location>
    </subcellularLocation>
    <subcellularLocation>
        <location evidence="2">Mitochondrion matrix</location>
    </subcellularLocation>
</comment>
<evidence type="ECO:0000256" key="4">
    <source>
        <dbReference type="ARBA" id="ARBA00005997"/>
    </source>
</evidence>
<keyword evidence="9 14" id="KW-0560">Oxidoreductase</keyword>
<dbReference type="GO" id="GO:0000302">
    <property type="term" value="P:response to reactive oxygen species"/>
    <property type="evidence" value="ECO:0007669"/>
    <property type="project" value="TreeGrafter"/>
</dbReference>
<dbReference type="InterPro" id="IPR019794">
    <property type="entry name" value="Peroxidases_AS"/>
</dbReference>
<evidence type="ECO:0000256" key="8">
    <source>
        <dbReference type="ARBA" id="ARBA00022946"/>
    </source>
</evidence>
<dbReference type="InterPro" id="IPR010255">
    <property type="entry name" value="Haem_peroxidase_sf"/>
</dbReference>
<dbReference type="GO" id="GO:0005759">
    <property type="term" value="C:mitochondrial matrix"/>
    <property type="evidence" value="ECO:0007669"/>
    <property type="project" value="UniProtKB-SubCell"/>
</dbReference>
<protein>
    <recommendedName>
        <fullName evidence="14">Peroxidase</fullName>
        <ecNumber evidence="14">1.11.1.-</ecNumber>
    </recommendedName>
</protein>
<dbReference type="InterPro" id="IPR002016">
    <property type="entry name" value="Haem_peroxidase"/>
</dbReference>
<dbReference type="Gene3D" id="1.10.520.10">
    <property type="match status" value="1"/>
</dbReference>
<evidence type="ECO:0000256" key="2">
    <source>
        <dbReference type="ARBA" id="ARBA00004305"/>
    </source>
</evidence>
<dbReference type="InterPro" id="IPR002207">
    <property type="entry name" value="Peroxidase_I"/>
</dbReference>
<evidence type="ECO:0000256" key="12">
    <source>
        <dbReference type="ARBA" id="ARBA00038574"/>
    </source>
</evidence>
<dbReference type="PANTHER" id="PTHR31356">
    <property type="entry name" value="THYLAKOID LUMENAL 29 KDA PROTEIN, CHLOROPLASTIC-RELATED"/>
    <property type="match status" value="1"/>
</dbReference>
<comment type="catalytic activity">
    <reaction evidence="13">
        <text>2 Fe(II)-[cytochrome c] + H2O2 + 2 H(+) = 2 Fe(III)-[cytochrome c] + 2 H2O</text>
        <dbReference type="Rhea" id="RHEA:16581"/>
        <dbReference type="Rhea" id="RHEA-COMP:10350"/>
        <dbReference type="Rhea" id="RHEA-COMP:14399"/>
        <dbReference type="ChEBI" id="CHEBI:15377"/>
        <dbReference type="ChEBI" id="CHEBI:15378"/>
        <dbReference type="ChEBI" id="CHEBI:16240"/>
        <dbReference type="ChEBI" id="CHEBI:29033"/>
        <dbReference type="ChEBI" id="CHEBI:29034"/>
        <dbReference type="EC" id="1.11.1.5"/>
    </reaction>
</comment>
<dbReference type="Pfam" id="PF00141">
    <property type="entry name" value="peroxidase"/>
    <property type="match status" value="1"/>
</dbReference>
<gene>
    <name evidence="17" type="primary">CCP1</name>
    <name evidence="17" type="ORF">LTR09_008402</name>
</gene>
<organism evidence="17 18">
    <name type="scientific">Extremus antarcticus</name>
    <dbReference type="NCBI Taxonomy" id="702011"/>
    <lineage>
        <taxon>Eukaryota</taxon>
        <taxon>Fungi</taxon>
        <taxon>Dikarya</taxon>
        <taxon>Ascomycota</taxon>
        <taxon>Pezizomycotina</taxon>
        <taxon>Dothideomycetes</taxon>
        <taxon>Dothideomycetidae</taxon>
        <taxon>Mycosphaerellales</taxon>
        <taxon>Extremaceae</taxon>
        <taxon>Extremus</taxon>
    </lineage>
</organism>
<dbReference type="Proteomes" id="UP001271007">
    <property type="component" value="Unassembled WGS sequence"/>
</dbReference>
<dbReference type="PRINTS" id="PR00459">
    <property type="entry name" value="ASPEROXIDASE"/>
</dbReference>
<dbReference type="AlphaFoldDB" id="A0AAJ0G6C4"/>
<dbReference type="PANTHER" id="PTHR31356:SF58">
    <property type="entry name" value="CYTOCHROME C PEROXIDASE, MITOCHONDRIAL"/>
    <property type="match status" value="1"/>
</dbReference>
<evidence type="ECO:0000313" key="17">
    <source>
        <dbReference type="EMBL" id="KAK3050490.1"/>
    </source>
</evidence>
<dbReference type="PROSITE" id="PS00435">
    <property type="entry name" value="PEROXIDASE_1"/>
    <property type="match status" value="1"/>
</dbReference>
<dbReference type="EMBL" id="JAWDJX010000032">
    <property type="protein sequence ID" value="KAK3050490.1"/>
    <property type="molecule type" value="Genomic_DNA"/>
</dbReference>
<dbReference type="GO" id="GO:0042744">
    <property type="term" value="P:hydrogen peroxide catabolic process"/>
    <property type="evidence" value="ECO:0007669"/>
    <property type="project" value="TreeGrafter"/>
</dbReference>
<keyword evidence="8" id="KW-0809">Transit peptide</keyword>
<proteinExistence type="inferred from homology"/>
<keyword evidence="18" id="KW-1185">Reference proteome</keyword>
<keyword evidence="7" id="KW-0479">Metal-binding</keyword>
<dbReference type="PRINTS" id="PR00458">
    <property type="entry name" value="PEROXIDASE"/>
</dbReference>
<dbReference type="SUPFAM" id="SSF48113">
    <property type="entry name" value="Heme-dependent peroxidases"/>
    <property type="match status" value="1"/>
</dbReference>
<evidence type="ECO:0000256" key="10">
    <source>
        <dbReference type="ARBA" id="ARBA00023004"/>
    </source>
</evidence>
<evidence type="ECO:0000256" key="9">
    <source>
        <dbReference type="ARBA" id="ARBA00023002"/>
    </source>
</evidence>
<evidence type="ECO:0000256" key="13">
    <source>
        <dbReference type="ARBA" id="ARBA00049265"/>
    </source>
</evidence>
<evidence type="ECO:0000256" key="15">
    <source>
        <dbReference type="SAM" id="MobiDB-lite"/>
    </source>
</evidence>
<accession>A0AAJ0G6C4</accession>
<dbReference type="InterPro" id="IPR044831">
    <property type="entry name" value="Ccp1-like"/>
</dbReference>
<dbReference type="GO" id="GO:0034599">
    <property type="term" value="P:cellular response to oxidative stress"/>
    <property type="evidence" value="ECO:0007669"/>
    <property type="project" value="InterPro"/>
</dbReference>
<evidence type="ECO:0000313" key="18">
    <source>
        <dbReference type="Proteomes" id="UP001271007"/>
    </source>
</evidence>
<dbReference type="GO" id="GO:0004130">
    <property type="term" value="F:cytochrome-c peroxidase activity"/>
    <property type="evidence" value="ECO:0007669"/>
    <property type="project" value="UniProtKB-EC"/>
</dbReference>
<evidence type="ECO:0000256" key="3">
    <source>
        <dbReference type="ARBA" id="ARBA00004569"/>
    </source>
</evidence>
<keyword evidence="11" id="KW-0496">Mitochondrion</keyword>
<feature type="compositionally biased region" description="Polar residues" evidence="15">
    <location>
        <begin position="31"/>
        <end position="41"/>
    </location>
</feature>
<dbReference type="EC" id="1.11.1.-" evidence="14"/>
<keyword evidence="10" id="KW-0408">Iron</keyword>
<comment type="caution">
    <text evidence="17">The sequence shown here is derived from an EMBL/GenBank/DDBJ whole genome shotgun (WGS) entry which is preliminary data.</text>
</comment>
<reference evidence="17" key="1">
    <citation type="submission" date="2023-04" db="EMBL/GenBank/DDBJ databases">
        <title>Black Yeasts Isolated from many extreme environments.</title>
        <authorList>
            <person name="Coleine C."/>
            <person name="Stajich J.E."/>
            <person name="Selbmann L."/>
        </authorList>
    </citation>
    <scope>NUCLEOTIDE SEQUENCE</scope>
    <source>
        <strain evidence="17">CCFEE 5312</strain>
    </source>
</reference>
<sequence>MATTSRAITRGLRSKTTTAFLKTASLQRSATVPRQAFQQQARRGYASSAPKAPSPSSLYLFYGAATAVVGGTIFSTLRPNKPPTKAQPTQDSKQPKKPNTDATISASHTPADYRAVYSSIAAKLIDESDYDDGSYAPILLRLGWHCSGTYSAATGTGGSNGATMRFDLESKHGANSGLVHARDFLEPTSGLSQPCARLQEMGGPTVAWRPGRSDRDAEWCTPDGRLPDDAKGQDHLRAIFGRMGFDDREIVALSGAHAVGRCHADRSGFEGPWTFSPITLTNDFYRLLLDEAWHERDWKGPRQFQDDETKTLMMLPTDMALVVDGAFKGHAERYAEDQEVFFEEFAVVLVKLFELGVPFQKGQEERIEFARTE</sequence>
<comment type="function">
    <text evidence="1">Destroys radicals which are normally produced within the cells and which are toxic to biological systems.</text>
</comment>
<keyword evidence="6" id="KW-0349">Heme</keyword>
<comment type="subunit">
    <text evidence="12">Forms a one-to-one complex with cytochrome c.</text>
</comment>
<evidence type="ECO:0000259" key="16">
    <source>
        <dbReference type="PROSITE" id="PS50873"/>
    </source>
</evidence>
<dbReference type="PROSITE" id="PS50873">
    <property type="entry name" value="PEROXIDASE_4"/>
    <property type="match status" value="1"/>
</dbReference>